<feature type="compositionally biased region" description="Basic and acidic residues" evidence="1">
    <location>
        <begin position="78"/>
        <end position="88"/>
    </location>
</feature>
<name>A0A1C1C826_9EURO</name>
<accession>A0A1C1C826</accession>
<dbReference type="VEuPathDB" id="FungiDB:G647_07341"/>
<organism evidence="2 3">
    <name type="scientific">Cladophialophora carrionii</name>
    <dbReference type="NCBI Taxonomy" id="86049"/>
    <lineage>
        <taxon>Eukaryota</taxon>
        <taxon>Fungi</taxon>
        <taxon>Dikarya</taxon>
        <taxon>Ascomycota</taxon>
        <taxon>Pezizomycotina</taxon>
        <taxon>Eurotiomycetes</taxon>
        <taxon>Chaetothyriomycetidae</taxon>
        <taxon>Chaetothyriales</taxon>
        <taxon>Herpotrichiellaceae</taxon>
        <taxon>Cladophialophora</taxon>
    </lineage>
</organism>
<dbReference type="Pfam" id="PF07543">
    <property type="entry name" value="PGA2"/>
    <property type="match status" value="1"/>
</dbReference>
<dbReference type="AlphaFoldDB" id="A0A1C1C826"/>
<keyword evidence="3" id="KW-1185">Reference proteome</keyword>
<gene>
    <name evidence="2" type="ORF">CLCR_06405</name>
</gene>
<feature type="region of interest" description="Disordered" evidence="1">
    <location>
        <begin position="78"/>
        <end position="101"/>
    </location>
</feature>
<proteinExistence type="predicted"/>
<dbReference type="InterPro" id="IPR011431">
    <property type="entry name" value="Trafficking_Pga2"/>
</dbReference>
<feature type="compositionally biased region" description="Basic residues" evidence="1">
    <location>
        <begin position="135"/>
        <end position="144"/>
    </location>
</feature>
<dbReference type="Proteomes" id="UP000094526">
    <property type="component" value="Unassembled WGS sequence"/>
</dbReference>
<reference evidence="3" key="1">
    <citation type="submission" date="2015-07" db="EMBL/GenBank/DDBJ databases">
        <authorList>
            <person name="Teixeira M.M."/>
            <person name="Souza R.C."/>
            <person name="Almeida L.G."/>
            <person name="Vicente V.A."/>
            <person name="de Hoog S."/>
            <person name="Bocca A.L."/>
            <person name="de Almeida S.R."/>
            <person name="Vasconcelos A.T."/>
            <person name="Felipe M.S."/>
        </authorList>
    </citation>
    <scope>NUCLEOTIDE SEQUENCE [LARGE SCALE GENOMIC DNA]</scope>
    <source>
        <strain evidence="3">KSF</strain>
    </source>
</reference>
<dbReference type="OrthoDB" id="4116811at2759"/>
<evidence type="ECO:0000256" key="1">
    <source>
        <dbReference type="SAM" id="MobiDB-lite"/>
    </source>
</evidence>
<feature type="region of interest" description="Disordered" evidence="1">
    <location>
        <begin position="115"/>
        <end position="144"/>
    </location>
</feature>
<evidence type="ECO:0000313" key="2">
    <source>
        <dbReference type="EMBL" id="OCT44670.1"/>
    </source>
</evidence>
<comment type="caution">
    <text evidence="2">The sequence shown here is derived from an EMBL/GenBank/DDBJ whole genome shotgun (WGS) entry which is preliminary data.</text>
</comment>
<protein>
    <submittedName>
        <fullName evidence="2">Uncharacterized protein</fullName>
    </submittedName>
</protein>
<dbReference type="VEuPathDB" id="FungiDB:CLCR_06405"/>
<sequence>MSFSFFPNLAEHLDSLHDALPPSLQAYFTRQNIQLLLRVVVIISTYTLFRPHLESLFRRATGTPDQREEEIKARVELARQQRERERRSAVPPGGVGAGATVGVVGRQQGTVYRVVSTQGPGDGNAAAPAQGTKGKAPKGGKRTG</sequence>
<dbReference type="EMBL" id="LGRB01000020">
    <property type="protein sequence ID" value="OCT44670.1"/>
    <property type="molecule type" value="Genomic_DNA"/>
</dbReference>
<evidence type="ECO:0000313" key="3">
    <source>
        <dbReference type="Proteomes" id="UP000094526"/>
    </source>
</evidence>